<dbReference type="Proteomes" id="UP000595703">
    <property type="component" value="Plasmid pRVR1"/>
</dbReference>
<sequence length="237" mass="26287">MDTADDRSAILRYDQLTARVYGEHRMPPGTRDLILALGWVTLRDPRRHDPTVTTWARTREVLNADNATMSRLIGGDAPRYEPDWNAGPHGCQAPMVRVDRLCGRSTSVSFAEFDPVTGWLTPWGFCSRPRCQEYMRPIAERADGSKAKAPEPIPNTGGLLPIFFASDWERRYFKAAETRVLPGLIGWTPPPYGLSADEWPEVPGEHRPAAFPKLRLIAADGEIVLRSGPALVPAGDA</sequence>
<geneLocation type="plasmid" evidence="1 2">
    <name>pRVR1</name>
</geneLocation>
<evidence type="ECO:0000313" key="2">
    <source>
        <dbReference type="Proteomes" id="UP000595703"/>
    </source>
</evidence>
<keyword evidence="1" id="KW-0614">Plasmid</keyword>
<gene>
    <name evidence="1" type="ORF">RVR_P1101</name>
</gene>
<accession>A0A7R6QCM8</accession>
<dbReference type="KEGG" id="arev:RVR_P1101"/>
<dbReference type="RefSeq" id="WP_202239878.1">
    <property type="nucleotide sequence ID" value="NZ_AP018366.1"/>
</dbReference>
<organism evidence="1 2">
    <name type="scientific">Actinacidiphila reveromycinica</name>
    <dbReference type="NCBI Taxonomy" id="659352"/>
    <lineage>
        <taxon>Bacteria</taxon>
        <taxon>Bacillati</taxon>
        <taxon>Actinomycetota</taxon>
        <taxon>Actinomycetes</taxon>
        <taxon>Kitasatosporales</taxon>
        <taxon>Streptomycetaceae</taxon>
        <taxon>Actinacidiphila</taxon>
    </lineage>
</organism>
<name>A0A7R6QCM8_9ACTN</name>
<protein>
    <submittedName>
        <fullName evidence="1">Uncharacterized protein</fullName>
    </submittedName>
</protein>
<dbReference type="EMBL" id="AP018366">
    <property type="protein sequence ID" value="BBG20718.1"/>
    <property type="molecule type" value="Genomic_DNA"/>
</dbReference>
<dbReference type="AlphaFoldDB" id="A0A7R6QCM8"/>
<reference evidence="1 2" key="1">
    <citation type="journal article" date="2020" name="Sci. Rep.">
        <title>beta-carboline chemical signals induce reveromycin production through a LuxR family regulator in Streptomyces sp. SN-593.</title>
        <authorList>
            <person name="Panthee S."/>
            <person name="Kito N."/>
            <person name="Hayashi T."/>
            <person name="Shimizu T."/>
            <person name="Ishikawa J."/>
            <person name="Hamamoto H."/>
            <person name="Osada H."/>
            <person name="Takahashi S."/>
        </authorList>
    </citation>
    <scope>NUCLEOTIDE SEQUENCE [LARGE SCALE GENOMIC DNA]</scope>
    <source>
        <strain evidence="1 2">SN-593</strain>
        <plasmid evidence="1 2">pRVR1</plasmid>
    </source>
</reference>
<keyword evidence="2" id="KW-1185">Reference proteome</keyword>
<proteinExistence type="predicted"/>
<evidence type="ECO:0000313" key="1">
    <source>
        <dbReference type="EMBL" id="BBG20718.1"/>
    </source>
</evidence>